<proteinExistence type="predicted"/>
<reference evidence="2" key="1">
    <citation type="submission" date="2022-11" db="UniProtKB">
        <authorList>
            <consortium name="WormBaseParasite"/>
        </authorList>
    </citation>
    <scope>IDENTIFICATION</scope>
</reference>
<organism evidence="1 2">
    <name type="scientific">Plectus sambesii</name>
    <dbReference type="NCBI Taxonomy" id="2011161"/>
    <lineage>
        <taxon>Eukaryota</taxon>
        <taxon>Metazoa</taxon>
        <taxon>Ecdysozoa</taxon>
        <taxon>Nematoda</taxon>
        <taxon>Chromadorea</taxon>
        <taxon>Plectida</taxon>
        <taxon>Plectina</taxon>
        <taxon>Plectoidea</taxon>
        <taxon>Plectidae</taxon>
        <taxon>Plectus</taxon>
    </lineage>
</organism>
<dbReference type="AlphaFoldDB" id="A0A914XDD9"/>
<dbReference type="WBParaSite" id="PSAMB.scaffold7147size8146.g29667.t1">
    <property type="protein sequence ID" value="PSAMB.scaffold7147size8146.g29667.t1"/>
    <property type="gene ID" value="PSAMB.scaffold7147size8146.g29667"/>
</dbReference>
<evidence type="ECO:0000313" key="1">
    <source>
        <dbReference type="Proteomes" id="UP000887566"/>
    </source>
</evidence>
<sequence length="267" mass="30385">MSYCGKYVSQGVEKSLFSCAECQRIKEQSQGTLPVPSCMANVGVAGESLEILPVMVLSKHFCEPLKRAHVVGDQLYFEQWATVETSRFALAMEVERNEVKDRMANERSQKRGYQRGRKDKYPVVNLIAEIPKVLAMPWSNNLEKLHRSAHWVPEGNFKYWPKDMQQLYMIHGFVKTPTGQKEAITLVTAIMKTRTREMYERLFGNALEALDPWSRAVAPISTEPAALGAFEAVFGPDLTNMYLFHYTNLSTRRFKFSACLQSTRTAA</sequence>
<evidence type="ECO:0000313" key="2">
    <source>
        <dbReference type="WBParaSite" id="PSAMB.scaffold7147size8146.g29667.t1"/>
    </source>
</evidence>
<keyword evidence="1" id="KW-1185">Reference proteome</keyword>
<protein>
    <submittedName>
        <fullName evidence="2">Integrase zinc-binding domain-containing protein</fullName>
    </submittedName>
</protein>
<name>A0A914XDD9_9BILA</name>
<dbReference type="Proteomes" id="UP000887566">
    <property type="component" value="Unplaced"/>
</dbReference>
<accession>A0A914XDD9</accession>